<dbReference type="OrthoDB" id="5342184at2759"/>
<name>A0A194VVB1_CYTMA</name>
<organism evidence="3 4">
    <name type="scientific">Cytospora mali</name>
    <name type="common">Apple Valsa canker fungus</name>
    <name type="synonym">Valsa mali</name>
    <dbReference type="NCBI Taxonomy" id="578113"/>
    <lineage>
        <taxon>Eukaryota</taxon>
        <taxon>Fungi</taxon>
        <taxon>Dikarya</taxon>
        <taxon>Ascomycota</taxon>
        <taxon>Pezizomycotina</taxon>
        <taxon>Sordariomycetes</taxon>
        <taxon>Sordariomycetidae</taxon>
        <taxon>Diaporthales</taxon>
        <taxon>Cytosporaceae</taxon>
        <taxon>Cytospora</taxon>
    </lineage>
</organism>
<feature type="compositionally biased region" description="Basic residues" evidence="1">
    <location>
        <begin position="84"/>
        <end position="95"/>
    </location>
</feature>
<dbReference type="SMR" id="A0A194VVB1"/>
<dbReference type="Pfam" id="PF12138">
    <property type="entry name" value="Spherulin4"/>
    <property type="match status" value="1"/>
</dbReference>
<keyword evidence="2" id="KW-0812">Transmembrane</keyword>
<evidence type="ECO:0000313" key="4">
    <source>
        <dbReference type="Proteomes" id="UP000078559"/>
    </source>
</evidence>
<evidence type="ECO:0000256" key="1">
    <source>
        <dbReference type="SAM" id="MobiDB-lite"/>
    </source>
</evidence>
<reference evidence="3" key="1">
    <citation type="submission" date="2014-12" db="EMBL/GenBank/DDBJ databases">
        <title>Genome Sequence of Valsa Canker Pathogens Uncovers a Specific Adaption of Colonization on Woody Bark.</title>
        <authorList>
            <person name="Yin Z."/>
            <person name="Liu H."/>
            <person name="Gao X."/>
            <person name="Li Z."/>
            <person name="Song N."/>
            <person name="Ke X."/>
            <person name="Dai Q."/>
            <person name="Wu Y."/>
            <person name="Sun Y."/>
            <person name="Xu J.-R."/>
            <person name="Kang Z.K."/>
            <person name="Wang L."/>
            <person name="Huang L."/>
        </authorList>
    </citation>
    <scope>NUCLEOTIDE SEQUENCE [LARGE SCALE GENOMIC DNA]</scope>
    <source>
        <strain evidence="3">03-8</strain>
    </source>
</reference>
<feature type="transmembrane region" description="Helical" evidence="2">
    <location>
        <begin position="140"/>
        <end position="164"/>
    </location>
</feature>
<feature type="transmembrane region" description="Helical" evidence="2">
    <location>
        <begin position="36"/>
        <end position="59"/>
    </location>
</feature>
<dbReference type="PANTHER" id="PTHR35040:SF9">
    <property type="entry name" value="4-LIKE CELL SURFACE PROTEIN, PUTATIVE (AFU_ORTHOLOGUE AFUA_4G14080)-RELATED"/>
    <property type="match status" value="1"/>
</dbReference>
<dbReference type="Proteomes" id="UP000078559">
    <property type="component" value="Chromosome 3"/>
</dbReference>
<keyword evidence="2" id="KW-1133">Transmembrane helix</keyword>
<gene>
    <name evidence="3" type="ORF">VM1G_03558</name>
</gene>
<evidence type="ECO:0000313" key="3">
    <source>
        <dbReference type="EMBL" id="KUI67755.1"/>
    </source>
</evidence>
<sequence length="493" mass="55085">MPPPTWSIPNAITRFLRARQFTSSVRRDSSSSGTSLSGGAIAGIVIGSIVGFLLLLWVFRSCSNLGGPPQESRDPAWYDDVSAKRSRSRNSRRQSRGSYYVQETHPRWSSREATRVVQPVYVEPRRPSRTLCQTEHNMRFLLAIAVFAASVLGRTAVIVPLYVYPGNITWTNPDWSAVVNAIKHHPHMHFFVIINPNNGPRNTSDPTGFNGGFCQVYNNTDYIPHGCNRDWTTHMSAISKLSNAQTIGYVYTDYGQRPAEEVKADILEWSQWDKQPTWEAGKTADISVHGIWFDEVGTTSGNYSDYLELVQYANETFQAKGSKRGRYSVILNSGPVQDPTYEAELFSMSSAVVTKETCYTSDPASLGVSWDCPEPYSPFEFAALTAGSGLPQNPAFLPQTVVLVHQFRGPPTATIQTLREQIEGVVSLGVHSTYFTSGSWHNTTMMPATIGNVSRILSVANNARRSTNGYVKWGIWVPWICTFLNIQWYWPLK</sequence>
<protein>
    <submittedName>
        <fullName evidence="3">Spherulin-4</fullName>
    </submittedName>
</protein>
<proteinExistence type="predicted"/>
<dbReference type="PANTHER" id="PTHR35040">
    <property type="match status" value="1"/>
</dbReference>
<dbReference type="EMBL" id="CM003100">
    <property type="protein sequence ID" value="KUI67755.1"/>
    <property type="molecule type" value="Genomic_DNA"/>
</dbReference>
<keyword evidence="4" id="KW-1185">Reference proteome</keyword>
<dbReference type="AlphaFoldDB" id="A0A194VVB1"/>
<keyword evidence="2" id="KW-0472">Membrane</keyword>
<dbReference type="InterPro" id="IPR021986">
    <property type="entry name" value="Spherulin4"/>
</dbReference>
<evidence type="ECO:0000256" key="2">
    <source>
        <dbReference type="SAM" id="Phobius"/>
    </source>
</evidence>
<accession>A0A194VVB1</accession>
<feature type="region of interest" description="Disordered" evidence="1">
    <location>
        <begin position="66"/>
        <end position="100"/>
    </location>
</feature>